<dbReference type="GO" id="GO:0051726">
    <property type="term" value="P:regulation of cell cycle"/>
    <property type="evidence" value="ECO:0007669"/>
    <property type="project" value="TreeGrafter"/>
</dbReference>
<evidence type="ECO:0000313" key="9">
    <source>
        <dbReference type="EMBL" id="RZF46272.1"/>
    </source>
</evidence>
<dbReference type="STRING" id="195883.A0A482XKF7"/>
<dbReference type="GO" id="GO:0061630">
    <property type="term" value="F:ubiquitin protein ligase activity"/>
    <property type="evidence" value="ECO:0007669"/>
    <property type="project" value="TreeGrafter"/>
</dbReference>
<evidence type="ECO:0000313" key="10">
    <source>
        <dbReference type="Proteomes" id="UP000291343"/>
    </source>
</evidence>
<dbReference type="GO" id="GO:0043027">
    <property type="term" value="F:cysteine-type endopeptidase inhibitor activity involved in apoptotic process"/>
    <property type="evidence" value="ECO:0007669"/>
    <property type="project" value="UniProtKB-ARBA"/>
</dbReference>
<dbReference type="GO" id="GO:0031398">
    <property type="term" value="P:positive regulation of protein ubiquitination"/>
    <property type="evidence" value="ECO:0007669"/>
    <property type="project" value="TreeGrafter"/>
</dbReference>
<dbReference type="Pfam" id="PF00653">
    <property type="entry name" value="BIR"/>
    <property type="match status" value="3"/>
</dbReference>
<dbReference type="Proteomes" id="UP000291343">
    <property type="component" value="Unassembled WGS sequence"/>
</dbReference>
<dbReference type="GO" id="GO:0006915">
    <property type="term" value="P:apoptotic process"/>
    <property type="evidence" value="ECO:0007669"/>
    <property type="project" value="UniProtKB-KW"/>
</dbReference>
<feature type="compositionally biased region" description="Low complexity" evidence="7">
    <location>
        <begin position="517"/>
        <end position="530"/>
    </location>
</feature>
<dbReference type="FunFam" id="3.30.40.10:FF:000184">
    <property type="entry name" value="Baculoviral IAP repeat containing 2"/>
    <property type="match status" value="1"/>
</dbReference>
<dbReference type="Gene3D" id="1.10.533.10">
    <property type="entry name" value="Death Domain, Fas"/>
    <property type="match status" value="1"/>
</dbReference>
<dbReference type="CDD" id="cd16713">
    <property type="entry name" value="RING-HC_BIRC2_3_7"/>
    <property type="match status" value="1"/>
</dbReference>
<comment type="similarity">
    <text evidence="1">Belongs to the IAP family.</text>
</comment>
<evidence type="ECO:0000256" key="6">
    <source>
        <dbReference type="PROSITE-ProRule" id="PRU00175"/>
    </source>
</evidence>
<dbReference type="GO" id="GO:0008270">
    <property type="term" value="F:zinc ion binding"/>
    <property type="evidence" value="ECO:0007669"/>
    <property type="project" value="UniProtKB-KW"/>
</dbReference>
<dbReference type="EMBL" id="QKKF02006673">
    <property type="protein sequence ID" value="RZF46272.1"/>
    <property type="molecule type" value="Genomic_DNA"/>
</dbReference>
<dbReference type="GO" id="GO:0089720">
    <property type="term" value="F:caspase binding"/>
    <property type="evidence" value="ECO:0007669"/>
    <property type="project" value="UniProtKB-ARBA"/>
</dbReference>
<dbReference type="InterPro" id="IPR050784">
    <property type="entry name" value="IAP"/>
</dbReference>
<dbReference type="GO" id="GO:0005829">
    <property type="term" value="C:cytosol"/>
    <property type="evidence" value="ECO:0007669"/>
    <property type="project" value="UniProtKB-ARBA"/>
</dbReference>
<feature type="compositionally biased region" description="Acidic residues" evidence="7">
    <location>
        <begin position="207"/>
        <end position="222"/>
    </location>
</feature>
<dbReference type="SUPFAM" id="SSF57924">
    <property type="entry name" value="Inhibitor of apoptosis (IAP) repeat"/>
    <property type="match status" value="3"/>
</dbReference>
<dbReference type="Pfam" id="PF13920">
    <property type="entry name" value="zf-C3HC4_3"/>
    <property type="match status" value="1"/>
</dbReference>
<dbReference type="GO" id="GO:0070936">
    <property type="term" value="P:protein K48-linked ubiquitination"/>
    <property type="evidence" value="ECO:0007669"/>
    <property type="project" value="UniProtKB-ARBA"/>
</dbReference>
<dbReference type="GO" id="GO:0043066">
    <property type="term" value="P:negative regulation of apoptotic process"/>
    <property type="evidence" value="ECO:0007669"/>
    <property type="project" value="TreeGrafter"/>
</dbReference>
<dbReference type="InParanoid" id="A0A482XKF7"/>
<reference evidence="9 10" key="1">
    <citation type="journal article" date="2017" name="Gigascience">
        <title>Genome sequence of the small brown planthopper, Laodelphax striatellus.</title>
        <authorList>
            <person name="Zhu J."/>
            <person name="Jiang F."/>
            <person name="Wang X."/>
            <person name="Yang P."/>
            <person name="Bao Y."/>
            <person name="Zhao W."/>
            <person name="Wang W."/>
            <person name="Lu H."/>
            <person name="Wang Q."/>
            <person name="Cui N."/>
            <person name="Li J."/>
            <person name="Chen X."/>
            <person name="Luo L."/>
            <person name="Yu J."/>
            <person name="Kang L."/>
            <person name="Cui F."/>
        </authorList>
    </citation>
    <scope>NUCLEOTIDE SEQUENCE [LARGE SCALE GENOMIC DNA]</scope>
    <source>
        <strain evidence="9">Lst14</strain>
    </source>
</reference>
<dbReference type="FunCoup" id="A0A482XKF7">
    <property type="interactions" value="1963"/>
</dbReference>
<keyword evidence="5" id="KW-0862">Zinc</keyword>
<evidence type="ECO:0000256" key="5">
    <source>
        <dbReference type="ARBA" id="ARBA00022833"/>
    </source>
</evidence>
<dbReference type="Gene3D" id="1.10.8.10">
    <property type="entry name" value="DNA helicase RuvA subunit, C-terminal domain"/>
    <property type="match status" value="1"/>
</dbReference>
<dbReference type="GO" id="GO:0031625">
    <property type="term" value="F:ubiquitin protein ligase binding"/>
    <property type="evidence" value="ECO:0007669"/>
    <property type="project" value="UniProtKB-ARBA"/>
</dbReference>
<dbReference type="PANTHER" id="PTHR10044:SF139">
    <property type="entry name" value="DEATH-ASSOCIATED INHIBITOR OF APOPTOSIS 2"/>
    <property type="match status" value="1"/>
</dbReference>
<evidence type="ECO:0000256" key="4">
    <source>
        <dbReference type="ARBA" id="ARBA00022771"/>
    </source>
</evidence>
<name>A0A482XKF7_LAOST</name>
<dbReference type="PROSITE" id="PS01282">
    <property type="entry name" value="BIR_REPEAT_1"/>
    <property type="match status" value="3"/>
</dbReference>
<keyword evidence="2" id="KW-0053">Apoptosis</keyword>
<dbReference type="SMR" id="A0A482XKF7"/>
<evidence type="ECO:0000256" key="2">
    <source>
        <dbReference type="ARBA" id="ARBA00022703"/>
    </source>
</evidence>
<dbReference type="GO" id="GO:0005634">
    <property type="term" value="C:nucleus"/>
    <property type="evidence" value="ECO:0007669"/>
    <property type="project" value="TreeGrafter"/>
</dbReference>
<feature type="region of interest" description="Disordered" evidence="7">
    <location>
        <begin position="207"/>
        <end position="268"/>
    </location>
</feature>
<comment type="caution">
    <text evidence="9">The sequence shown here is derived from an EMBL/GenBank/DDBJ whole genome shotgun (WGS) entry which is preliminary data.</text>
</comment>
<dbReference type="PANTHER" id="PTHR10044">
    <property type="entry name" value="INHIBITOR OF APOPTOSIS"/>
    <property type="match status" value="1"/>
</dbReference>
<dbReference type="PROSITE" id="PS50089">
    <property type="entry name" value="ZF_RING_2"/>
    <property type="match status" value="1"/>
</dbReference>
<accession>A0A482XKF7</accession>
<dbReference type="SMART" id="SM00184">
    <property type="entry name" value="RING"/>
    <property type="match status" value="1"/>
</dbReference>
<dbReference type="Gene3D" id="1.10.1170.10">
    <property type="entry name" value="Inhibitor Of Apoptosis Protein (2mihbC-IAP-1), Chain A"/>
    <property type="match status" value="3"/>
</dbReference>
<dbReference type="InterPro" id="IPR001370">
    <property type="entry name" value="BIR_rpt"/>
</dbReference>
<feature type="compositionally biased region" description="Polar residues" evidence="7">
    <location>
        <begin position="556"/>
        <end position="568"/>
    </location>
</feature>
<keyword evidence="3" id="KW-0479">Metal-binding</keyword>
<dbReference type="GO" id="GO:0022416">
    <property type="term" value="P:chaeta development"/>
    <property type="evidence" value="ECO:0007669"/>
    <property type="project" value="UniProtKB-ARBA"/>
</dbReference>
<protein>
    <recommendedName>
        <fullName evidence="8">RING-type domain-containing protein</fullName>
    </recommendedName>
</protein>
<feature type="region of interest" description="Disordered" evidence="7">
    <location>
        <begin position="459"/>
        <end position="490"/>
    </location>
</feature>
<feature type="compositionally biased region" description="Polar residues" evidence="7">
    <location>
        <begin position="481"/>
        <end position="490"/>
    </location>
</feature>
<evidence type="ECO:0000259" key="8">
    <source>
        <dbReference type="PROSITE" id="PS50089"/>
    </source>
</evidence>
<dbReference type="FunFam" id="1.10.1170.10:FF:000002">
    <property type="entry name" value="Baculoviral IAP repeat containing 7"/>
    <property type="match status" value="1"/>
</dbReference>
<dbReference type="InterPro" id="IPR011029">
    <property type="entry name" value="DEATH-like_dom_sf"/>
</dbReference>
<keyword evidence="10" id="KW-1185">Reference proteome</keyword>
<dbReference type="InterPro" id="IPR001841">
    <property type="entry name" value="Znf_RING"/>
</dbReference>
<proteinExistence type="inferred from homology"/>
<dbReference type="OrthoDB" id="774873at2759"/>
<dbReference type="FunFam" id="1.10.1170.10:FF:000003">
    <property type="entry name" value="E3 ubiquitin-protein ligase XIAP"/>
    <property type="match status" value="1"/>
</dbReference>
<evidence type="ECO:0000256" key="1">
    <source>
        <dbReference type="ARBA" id="ARBA00006672"/>
    </source>
</evidence>
<dbReference type="CDD" id="cd00022">
    <property type="entry name" value="BIR"/>
    <property type="match status" value="3"/>
</dbReference>
<keyword evidence="4 6" id="KW-0863">Zinc-finger</keyword>
<dbReference type="GO" id="GO:0004869">
    <property type="term" value="F:cysteine-type endopeptidase inhibitor activity"/>
    <property type="evidence" value="ECO:0007669"/>
    <property type="project" value="UniProtKB-ARBA"/>
</dbReference>
<feature type="compositionally biased region" description="Basic and acidic residues" evidence="7">
    <location>
        <begin position="223"/>
        <end position="246"/>
    </location>
</feature>
<evidence type="ECO:0000256" key="3">
    <source>
        <dbReference type="ARBA" id="ARBA00022723"/>
    </source>
</evidence>
<dbReference type="GO" id="GO:0048471">
    <property type="term" value="C:perinuclear region of cytoplasm"/>
    <property type="evidence" value="ECO:0007669"/>
    <property type="project" value="UniProtKB-ARBA"/>
</dbReference>
<feature type="region of interest" description="Disordered" evidence="7">
    <location>
        <begin position="516"/>
        <end position="586"/>
    </location>
</feature>
<dbReference type="SMART" id="SM00238">
    <property type="entry name" value="BIR"/>
    <property type="match status" value="3"/>
</dbReference>
<dbReference type="AlphaFoldDB" id="A0A482XKF7"/>
<dbReference type="PROSITE" id="PS50143">
    <property type="entry name" value="BIR_REPEAT_2"/>
    <property type="match status" value="3"/>
</dbReference>
<sequence>MNSEESRFLTFANWPANSIVDAKRVAKAGFYYLGRDLDVKCFACGRTISEWNYGDKAMNKHASLNPSCPFVINPAGCGNIPIESTLSREFQNRGSSELDSVIINPRNSVRGSVSQLSRHPRVDYQQNESARLESFANWPKPYIVTPESLARAGFFYIHQSDKVQCAFCDGIVSHWEAGDDPEEEHERHYPNCSFIQMLRSNNADYEELDYDDDDDEDDEDDDDGRRADDASDVTEPDRKRSPEGVELRFPNSSGQDSESAMRELGVQSHKIPKHPKYSMYEARLQTFVNWPADVTQTPEDISEAGFFYAGSGDQVRCFHCDGGLRMWDPSDEPWLEHARWFPQCGFILLVKGQQFVDEAILLRPPLDESQIKEQLGRVSKPNGDYPIVPVQSQRRTRLPVSETQLQELISSPIATAALQLGLEFSRVKTALRQRAASGAPPFESAQALINAVLDVQLEETTEDDHRETWLTPPNTPVPQFGPSNHRVNNRSNYVASHSTEEDTEADDEADAMQAIPSSSAAAAAAAATSSEEQQRYQQQLNDEEEAMLNDEKNESYSDAQTEANQKSTCVARIPSPNSRAQAEDDRRRSVQYLEEEVRRLREARLCKICMDTETCVVFLPCGHLVTCVQCAHSLADCPVCRKQIKATVRTYLS</sequence>
<organism evidence="9 10">
    <name type="scientific">Laodelphax striatellus</name>
    <name type="common">Small brown planthopper</name>
    <name type="synonym">Delphax striatella</name>
    <dbReference type="NCBI Taxonomy" id="195883"/>
    <lineage>
        <taxon>Eukaryota</taxon>
        <taxon>Metazoa</taxon>
        <taxon>Ecdysozoa</taxon>
        <taxon>Arthropoda</taxon>
        <taxon>Hexapoda</taxon>
        <taxon>Insecta</taxon>
        <taxon>Pterygota</taxon>
        <taxon>Neoptera</taxon>
        <taxon>Paraneoptera</taxon>
        <taxon>Hemiptera</taxon>
        <taxon>Auchenorrhyncha</taxon>
        <taxon>Fulgoroidea</taxon>
        <taxon>Delphacidae</taxon>
        <taxon>Criomorphinae</taxon>
        <taxon>Laodelphax</taxon>
    </lineage>
</organism>
<gene>
    <name evidence="9" type="ORF">LSTR_LSTR015189</name>
</gene>
<feature type="domain" description="RING-type" evidence="8">
    <location>
        <begin position="606"/>
        <end position="641"/>
    </location>
</feature>
<evidence type="ECO:0000256" key="7">
    <source>
        <dbReference type="SAM" id="MobiDB-lite"/>
    </source>
</evidence>